<evidence type="ECO:0000313" key="4">
    <source>
        <dbReference type="Proteomes" id="UP001229421"/>
    </source>
</evidence>
<dbReference type="InterPro" id="IPR025422">
    <property type="entry name" value="TGA_domain"/>
</dbReference>
<proteinExistence type="predicted"/>
<dbReference type="PANTHER" id="PTHR46354">
    <property type="entry name" value="DOG1 DOMAIN-CONTAINING PROTEIN"/>
    <property type="match status" value="1"/>
</dbReference>
<comment type="caution">
    <text evidence="3">The sequence shown here is derived from an EMBL/GenBank/DDBJ whole genome shotgun (WGS) entry which is preliminary data.</text>
</comment>
<feature type="domain" description="DOG1" evidence="2">
    <location>
        <begin position="6"/>
        <end position="222"/>
    </location>
</feature>
<reference evidence="3" key="1">
    <citation type="journal article" date="2023" name="bioRxiv">
        <title>Improved chromosome-level genome assembly for marigold (Tagetes erecta).</title>
        <authorList>
            <person name="Jiang F."/>
            <person name="Yuan L."/>
            <person name="Wang S."/>
            <person name="Wang H."/>
            <person name="Xu D."/>
            <person name="Wang A."/>
            <person name="Fan W."/>
        </authorList>
    </citation>
    <scope>NUCLEOTIDE SEQUENCE</scope>
    <source>
        <strain evidence="3">WSJ</strain>
        <tissue evidence="3">Leaf</tissue>
    </source>
</reference>
<keyword evidence="1" id="KW-0175">Coiled coil</keyword>
<keyword evidence="4" id="KW-1185">Reference proteome</keyword>
<dbReference type="GO" id="GO:0043565">
    <property type="term" value="F:sequence-specific DNA binding"/>
    <property type="evidence" value="ECO:0007669"/>
    <property type="project" value="InterPro"/>
</dbReference>
<dbReference type="AlphaFoldDB" id="A0AAD8L4J0"/>
<dbReference type="Pfam" id="PF14144">
    <property type="entry name" value="DOG1"/>
    <property type="match status" value="1"/>
</dbReference>
<dbReference type="PANTHER" id="PTHR46354:SF1">
    <property type="entry name" value="PROTEIN RESPONSE TO ABA AND SALT 1-RELATED"/>
    <property type="match status" value="1"/>
</dbReference>
<name>A0AAD8L4J0_TARER</name>
<dbReference type="GO" id="GO:0006351">
    <property type="term" value="P:DNA-templated transcription"/>
    <property type="evidence" value="ECO:0007669"/>
    <property type="project" value="InterPro"/>
</dbReference>
<evidence type="ECO:0000313" key="3">
    <source>
        <dbReference type="EMBL" id="KAK1435425.1"/>
    </source>
</evidence>
<dbReference type="PROSITE" id="PS51806">
    <property type="entry name" value="DOG1"/>
    <property type="match status" value="1"/>
</dbReference>
<dbReference type="InterPro" id="IPR051886">
    <property type="entry name" value="Seed_Dev/Stress_Resp_Reg"/>
</dbReference>
<protein>
    <recommendedName>
        <fullName evidence="2">DOG1 domain-containing protein</fullName>
    </recommendedName>
</protein>
<sequence length="225" mass="26069">MANHHTISFPEFFQNWENQHRRYLDRLLESQNESLVVAQQQLVEQVLRHYQDYYDEKIKAAESDVFLMFSPPWFSSYERTLLWVSGFKPSVTFRLVKDSVGGELSEDQKGMIAVVRDETRRLEREIEQAMASVQESVAAPSFCGLVKREGRLVDGEVSDMENAVEELKKAMVGVMRNADDLRQRTALRVLEVLSPGQKVKFLAGTSQFWLQSRRLGMERDKAFDQ</sequence>
<dbReference type="Proteomes" id="UP001229421">
    <property type="component" value="Unassembled WGS sequence"/>
</dbReference>
<gene>
    <name evidence="3" type="ORF">QVD17_01188</name>
</gene>
<dbReference type="EMBL" id="JAUHHV010000001">
    <property type="protein sequence ID" value="KAK1435425.1"/>
    <property type="molecule type" value="Genomic_DNA"/>
</dbReference>
<organism evidence="3 4">
    <name type="scientific">Tagetes erecta</name>
    <name type="common">African marigold</name>
    <dbReference type="NCBI Taxonomy" id="13708"/>
    <lineage>
        <taxon>Eukaryota</taxon>
        <taxon>Viridiplantae</taxon>
        <taxon>Streptophyta</taxon>
        <taxon>Embryophyta</taxon>
        <taxon>Tracheophyta</taxon>
        <taxon>Spermatophyta</taxon>
        <taxon>Magnoliopsida</taxon>
        <taxon>eudicotyledons</taxon>
        <taxon>Gunneridae</taxon>
        <taxon>Pentapetalae</taxon>
        <taxon>asterids</taxon>
        <taxon>campanulids</taxon>
        <taxon>Asterales</taxon>
        <taxon>Asteraceae</taxon>
        <taxon>Asteroideae</taxon>
        <taxon>Heliantheae alliance</taxon>
        <taxon>Tageteae</taxon>
        <taxon>Tagetes</taxon>
    </lineage>
</organism>
<accession>A0AAD8L4J0</accession>
<evidence type="ECO:0000256" key="1">
    <source>
        <dbReference type="SAM" id="Coils"/>
    </source>
</evidence>
<feature type="coiled-coil region" evidence="1">
    <location>
        <begin position="157"/>
        <end position="184"/>
    </location>
</feature>
<evidence type="ECO:0000259" key="2">
    <source>
        <dbReference type="PROSITE" id="PS51806"/>
    </source>
</evidence>